<feature type="chain" id="PRO_5015165022" evidence="1">
    <location>
        <begin position="24"/>
        <end position="64"/>
    </location>
</feature>
<proteinExistence type="predicted"/>
<name>A0A2P2NRJ7_RHIMU</name>
<dbReference type="AlphaFoldDB" id="A0A2P2NRJ7"/>
<protein>
    <submittedName>
        <fullName evidence="2">Uncharacterized protein</fullName>
    </submittedName>
</protein>
<sequence>MGWKVILPIVYLCGILLLDSLRKQPPCKNSNPFSDLVTWESRALKTPLCYVIAELVLKILNFVP</sequence>
<keyword evidence="1" id="KW-0732">Signal</keyword>
<dbReference type="EMBL" id="GGEC01064570">
    <property type="protein sequence ID" value="MBX45054.1"/>
    <property type="molecule type" value="Transcribed_RNA"/>
</dbReference>
<evidence type="ECO:0000313" key="2">
    <source>
        <dbReference type="EMBL" id="MBX45054.1"/>
    </source>
</evidence>
<evidence type="ECO:0000256" key="1">
    <source>
        <dbReference type="SAM" id="SignalP"/>
    </source>
</evidence>
<feature type="signal peptide" evidence="1">
    <location>
        <begin position="1"/>
        <end position="23"/>
    </location>
</feature>
<organism evidence="2">
    <name type="scientific">Rhizophora mucronata</name>
    <name type="common">Asiatic mangrove</name>
    <dbReference type="NCBI Taxonomy" id="61149"/>
    <lineage>
        <taxon>Eukaryota</taxon>
        <taxon>Viridiplantae</taxon>
        <taxon>Streptophyta</taxon>
        <taxon>Embryophyta</taxon>
        <taxon>Tracheophyta</taxon>
        <taxon>Spermatophyta</taxon>
        <taxon>Magnoliopsida</taxon>
        <taxon>eudicotyledons</taxon>
        <taxon>Gunneridae</taxon>
        <taxon>Pentapetalae</taxon>
        <taxon>rosids</taxon>
        <taxon>fabids</taxon>
        <taxon>Malpighiales</taxon>
        <taxon>Rhizophoraceae</taxon>
        <taxon>Rhizophora</taxon>
    </lineage>
</organism>
<reference evidence="2" key="1">
    <citation type="submission" date="2018-02" db="EMBL/GenBank/DDBJ databases">
        <title>Rhizophora mucronata_Transcriptome.</title>
        <authorList>
            <person name="Meera S.P."/>
            <person name="Sreeshan A."/>
            <person name="Augustine A."/>
        </authorList>
    </citation>
    <scope>NUCLEOTIDE SEQUENCE</scope>
    <source>
        <tissue evidence="2">Leaf</tissue>
    </source>
</reference>
<accession>A0A2P2NRJ7</accession>